<dbReference type="InterPro" id="IPR029052">
    <property type="entry name" value="Metallo-depent_PP-like"/>
</dbReference>
<evidence type="ECO:0000256" key="2">
    <source>
        <dbReference type="ARBA" id="ARBA00023157"/>
    </source>
</evidence>
<dbReference type="Pfam" id="PF13385">
    <property type="entry name" value="Laminin_G_3"/>
    <property type="match status" value="3"/>
</dbReference>
<feature type="domain" description="LamG-like jellyroll fold" evidence="4">
    <location>
        <begin position="110"/>
        <end position="259"/>
    </location>
</feature>
<dbReference type="PANTHER" id="PTHR43143:SF1">
    <property type="entry name" value="SERINE_THREONINE-PROTEIN PHOSPHATASE CPPED1"/>
    <property type="match status" value="1"/>
</dbReference>
<dbReference type="InterPro" id="IPR006558">
    <property type="entry name" value="LamG-like"/>
</dbReference>
<feature type="domain" description="LamG-like jellyroll fold" evidence="4">
    <location>
        <begin position="908"/>
        <end position="1045"/>
    </location>
</feature>
<dbReference type="InterPro" id="IPR051918">
    <property type="entry name" value="STPP_CPPED1"/>
</dbReference>
<comment type="caution">
    <text evidence="5">The sequence shown here is derived from an EMBL/GenBank/DDBJ whole genome shotgun (WGS) entry which is preliminary data.</text>
</comment>
<feature type="signal peptide" evidence="3">
    <location>
        <begin position="1"/>
        <end position="28"/>
    </location>
</feature>
<dbReference type="InterPro" id="IPR003961">
    <property type="entry name" value="FN3_dom"/>
</dbReference>
<evidence type="ECO:0000313" key="5">
    <source>
        <dbReference type="EMBL" id="HJC39055.1"/>
    </source>
</evidence>
<dbReference type="Gene3D" id="3.60.21.10">
    <property type="match status" value="1"/>
</dbReference>
<evidence type="ECO:0000256" key="3">
    <source>
        <dbReference type="SAM" id="SignalP"/>
    </source>
</evidence>
<dbReference type="Pfam" id="PF00149">
    <property type="entry name" value="Metallophos"/>
    <property type="match status" value="1"/>
</dbReference>
<name>A0A9D2NV35_9FIRM</name>
<dbReference type="Gene3D" id="1.20.1270.90">
    <property type="entry name" value="AF1782-like"/>
    <property type="match status" value="2"/>
</dbReference>
<dbReference type="InterPro" id="IPR036116">
    <property type="entry name" value="FN3_sf"/>
</dbReference>
<dbReference type="SMART" id="SM00560">
    <property type="entry name" value="LamGL"/>
    <property type="match status" value="3"/>
</dbReference>
<gene>
    <name evidence="5" type="ORF">H9757_08375</name>
</gene>
<reference evidence="5" key="2">
    <citation type="submission" date="2021-04" db="EMBL/GenBank/DDBJ databases">
        <authorList>
            <person name="Gilroy R."/>
        </authorList>
    </citation>
    <scope>NUCLEOTIDE SEQUENCE</scope>
    <source>
        <strain evidence="5">ChiGjej1B1-1692</strain>
    </source>
</reference>
<dbReference type="Pfam" id="PF07554">
    <property type="entry name" value="FIVAR"/>
    <property type="match status" value="2"/>
</dbReference>
<feature type="domain" description="LamG-like jellyroll fold" evidence="4">
    <location>
        <begin position="348"/>
        <end position="488"/>
    </location>
</feature>
<dbReference type="PANTHER" id="PTHR43143">
    <property type="entry name" value="METALLOPHOSPHOESTERASE, CALCINEURIN SUPERFAMILY"/>
    <property type="match status" value="1"/>
</dbReference>
<sequence>MKSAWKKTMGGALAAVLTLGIMPAPAQAEETGGQTDIPAPVLYASFDNGNAEDSSGNGNNGTVVGTPEFVDGVSGKAVHIVNSEDIAGSGADAEQYLDFGTPEDLQFGTGDFSIAFWYRSDRSSDNHKEGSIVSNKDWASGSNQGLNFGDMRQGINMNYRAGGDGRKETDRYSEIMDGEWHFITGTFDRDGYMTLYIDGELPTEGNGYQAGSAQVSISDQSSTIDAYNFTVGADGRGKYGLLNGYIDELSVYKEVLTQEQVKELGKTGSTGDDTDRDAPVLDVTFDDSTAADSVAGNNGTITGDVEFVDGVSGKAVRISNPEDIAGQNTTAEQYIDFGTPEELQFGTDDFTIMFWYQSDGTLSGEGAVVSNKDWSTGGNPGFTIGDMRQGMTLNFRAQGSSGRLDTSRYGGATEAGVWHHIAAVFNRTGNMTLYVDGAAAVSQSISSQAGLSIDVMNFVIGADGNHQCGVQDSYIDELKVYKKALTADDIADYTAPFVLQNKLDEYEALIASSSASAEKKEAFRAAIDDIRARAEGVTDLDTIRALEDELKAAYNAFTGPEDGIMSFEVISDAHISGTNNSASPNQKLINAMDDIANDYSGISALLNCGDYSNYASVSETQGYFNIIAPYKDDFEILTAMGNHDVRWLSGGWEEAEGRYLEYNQEYMGDVPDGQSYYDKWIDGYHFIVLNTQWDTKDRAYLSPEELDWFEEKLAENASPDKPIFVVLHQPLYDTYTNSNAWPAGVQDHQIKEILRNYPQTVMFNGHIHDGLGAIEVKQTDYGIMVDVPGMNSNDYGDGRGQLGFHVTVYDGKVRLDLRDYANDEWVSEYTYEFEINADAYPEGKIADISFDDETASDSTGNGHDGTIHGDVSFVEGVNGGKAVHISNENTENAEQYIEIGENLTLGEDDFTLMFWYKAASESSAAGTILANSSASDTAGVVIDADGQNGLGLTAQTDRNTVSTGRTALSDGKWHAVSAVFDRDGKMTLYIDGTKTEEQDISAWSGSTLDGNALKFMIGADTDGGNAVTDLYIDDLKIYGNAVSANEISTTWTPYEITTAQDSITVSWPLPTASVEPAYLLLNGEKVTDIASGDTESTITGLEPGTTYTVTLVNHEKSNARNLRDAYGFRVTTKADKTALEELYNANKDKDVSGYTDSSAAAWKEALSAAENVLNDPSASTEDVQNAFDQLNTALNGLKLKANTEELTALVNTARELLSSDTIDQYTEESVQALRDALAEAEELLAQDLSEDQQSLIDEAASALQTAA</sequence>
<keyword evidence="2" id="KW-1015">Disulfide bond</keyword>
<dbReference type="InterPro" id="IPR004843">
    <property type="entry name" value="Calcineurin-like_PHP"/>
</dbReference>
<dbReference type="SUPFAM" id="SSF49899">
    <property type="entry name" value="Concanavalin A-like lectins/glucanases"/>
    <property type="match status" value="3"/>
</dbReference>
<dbReference type="SUPFAM" id="SSF56300">
    <property type="entry name" value="Metallo-dependent phosphatases"/>
    <property type="match status" value="1"/>
</dbReference>
<proteinExistence type="predicted"/>
<dbReference type="InterPro" id="IPR013320">
    <property type="entry name" value="ConA-like_dom_sf"/>
</dbReference>
<keyword evidence="1 3" id="KW-0732">Signal</keyword>
<evidence type="ECO:0000259" key="4">
    <source>
        <dbReference type="SMART" id="SM00560"/>
    </source>
</evidence>
<protein>
    <submittedName>
        <fullName evidence="5">FIVAR domain-containing protein</fullName>
    </submittedName>
</protein>
<dbReference type="AlphaFoldDB" id="A0A9D2NV35"/>
<feature type="non-terminal residue" evidence="5">
    <location>
        <position position="1267"/>
    </location>
</feature>
<dbReference type="Proteomes" id="UP000823894">
    <property type="component" value="Unassembled WGS sequence"/>
</dbReference>
<reference evidence="5" key="1">
    <citation type="journal article" date="2021" name="PeerJ">
        <title>Extensive microbial diversity within the chicken gut microbiome revealed by metagenomics and culture.</title>
        <authorList>
            <person name="Gilroy R."/>
            <person name="Ravi A."/>
            <person name="Getino M."/>
            <person name="Pursley I."/>
            <person name="Horton D.L."/>
            <person name="Alikhan N.F."/>
            <person name="Baker D."/>
            <person name="Gharbi K."/>
            <person name="Hall N."/>
            <person name="Watson M."/>
            <person name="Adriaenssens E.M."/>
            <person name="Foster-Nyarko E."/>
            <person name="Jarju S."/>
            <person name="Secka A."/>
            <person name="Antonio M."/>
            <person name="Oren A."/>
            <person name="Chaudhuri R.R."/>
            <person name="La Ragione R."/>
            <person name="Hildebrand F."/>
            <person name="Pallen M.J."/>
        </authorList>
    </citation>
    <scope>NUCLEOTIDE SEQUENCE</scope>
    <source>
        <strain evidence="5">ChiGjej1B1-1692</strain>
    </source>
</reference>
<evidence type="ECO:0000313" key="6">
    <source>
        <dbReference type="Proteomes" id="UP000823894"/>
    </source>
</evidence>
<accession>A0A9D2NV35</accession>
<feature type="chain" id="PRO_5039126939" evidence="3">
    <location>
        <begin position="29"/>
        <end position="1267"/>
    </location>
</feature>
<dbReference type="GO" id="GO:0016787">
    <property type="term" value="F:hydrolase activity"/>
    <property type="evidence" value="ECO:0007669"/>
    <property type="project" value="InterPro"/>
</dbReference>
<dbReference type="Gene3D" id="2.60.120.200">
    <property type="match status" value="3"/>
</dbReference>
<organism evidence="5 6">
    <name type="scientific">Candidatus Mediterraneibacter faecigallinarum</name>
    <dbReference type="NCBI Taxonomy" id="2838669"/>
    <lineage>
        <taxon>Bacteria</taxon>
        <taxon>Bacillati</taxon>
        <taxon>Bacillota</taxon>
        <taxon>Clostridia</taxon>
        <taxon>Lachnospirales</taxon>
        <taxon>Lachnospiraceae</taxon>
        <taxon>Mediterraneibacter</taxon>
    </lineage>
</organism>
<dbReference type="CDD" id="cd00063">
    <property type="entry name" value="FN3"/>
    <property type="match status" value="1"/>
</dbReference>
<dbReference type="EMBL" id="DWWK01000125">
    <property type="protein sequence ID" value="HJC39055.1"/>
    <property type="molecule type" value="Genomic_DNA"/>
</dbReference>
<dbReference type="SUPFAM" id="SSF49265">
    <property type="entry name" value="Fibronectin type III"/>
    <property type="match status" value="1"/>
</dbReference>
<evidence type="ECO:0000256" key="1">
    <source>
        <dbReference type="ARBA" id="ARBA00022729"/>
    </source>
</evidence>